<protein>
    <submittedName>
        <fullName evidence="1">Uncharacterized protein</fullName>
    </submittedName>
</protein>
<dbReference type="AlphaFoldDB" id="A0A246B8M6"/>
<dbReference type="Proteomes" id="UP000197587">
    <property type="component" value="Unassembled WGS sequence"/>
</dbReference>
<accession>A0A246B8M6</accession>
<comment type="caution">
    <text evidence="1">The sequence shown here is derived from an EMBL/GenBank/DDBJ whole genome shotgun (WGS) entry which is preliminary data.</text>
</comment>
<dbReference type="EMBL" id="JASZ02000020">
    <property type="protein sequence ID" value="OWK97774.1"/>
    <property type="molecule type" value="Genomic_DNA"/>
</dbReference>
<keyword evidence="2" id="KW-1185">Reference proteome</keyword>
<gene>
    <name evidence="1" type="ORF">AP75_09450</name>
</gene>
<sequence length="246" mass="28361">MARLSKNGLISGGISNLVFVNQGDRNVVRSKPDQVRQSANTKKAAGIFGYISKRDAQYRRKLMQLCKLVTDDRYAYRHRSQFYKMATSHRHTLQGDVSIVEGNPKLMEGFGFNRHLEWQNTCRFFPQIQLDAEMRSMTIAIPKLVWNRELKAPPKTHTAKLRIICIAALPDLENYPNVELLKEVTLEVYPGKQIEETRFTLTELPEGQLLFVIGEIRFQQSRVQQNGELLTTANSYFWGGRIEIKE</sequence>
<organism evidence="1 2">
    <name type="scientific">Kaistella haifensis DSM 19056</name>
    <dbReference type="NCBI Taxonomy" id="1450526"/>
    <lineage>
        <taxon>Bacteria</taxon>
        <taxon>Pseudomonadati</taxon>
        <taxon>Bacteroidota</taxon>
        <taxon>Flavobacteriia</taxon>
        <taxon>Flavobacteriales</taxon>
        <taxon>Weeksellaceae</taxon>
        <taxon>Chryseobacterium group</taxon>
        <taxon>Kaistella</taxon>
    </lineage>
</organism>
<reference evidence="1 2" key="1">
    <citation type="submission" date="2017-05" db="EMBL/GenBank/DDBJ databases">
        <title>Genome of Chryseobacterium haifense.</title>
        <authorList>
            <person name="Newman J.D."/>
        </authorList>
    </citation>
    <scope>NUCLEOTIDE SEQUENCE [LARGE SCALE GENOMIC DNA]</scope>
    <source>
        <strain evidence="1 2">DSM 19056</strain>
    </source>
</reference>
<proteinExistence type="predicted"/>
<evidence type="ECO:0000313" key="2">
    <source>
        <dbReference type="Proteomes" id="UP000197587"/>
    </source>
</evidence>
<dbReference type="RefSeq" id="WP_051872554.1">
    <property type="nucleotide sequence ID" value="NZ_JASZ02000020.1"/>
</dbReference>
<evidence type="ECO:0000313" key="1">
    <source>
        <dbReference type="EMBL" id="OWK97774.1"/>
    </source>
</evidence>
<name>A0A246B8M6_9FLAO</name>